<dbReference type="EC" id="4.2.2.-" evidence="3"/>
<keyword evidence="1 3" id="KW-0456">Lyase</keyword>
<dbReference type="SUPFAM" id="SSF50685">
    <property type="entry name" value="Barwin-like endoglucanases"/>
    <property type="match status" value="1"/>
</dbReference>
<dbReference type="GeneID" id="29672880"/>
<dbReference type="EMBL" id="CP001779">
    <property type="protein sequence ID" value="ACZ01089.1"/>
    <property type="molecule type" value="Genomic_DNA"/>
</dbReference>
<name>D1AXR3_STRM9</name>
<evidence type="ECO:0000259" key="5">
    <source>
        <dbReference type="Pfam" id="PF03330"/>
    </source>
</evidence>
<evidence type="ECO:0000256" key="3">
    <source>
        <dbReference type="HAMAP-Rule" id="MF_02071"/>
    </source>
</evidence>
<evidence type="ECO:0000256" key="2">
    <source>
        <dbReference type="ARBA" id="ARBA00023316"/>
    </source>
</evidence>
<dbReference type="GO" id="GO:0071555">
    <property type="term" value="P:cell wall organization"/>
    <property type="evidence" value="ECO:0007669"/>
    <property type="project" value="UniProtKB-KW"/>
</dbReference>
<comment type="function">
    <text evidence="3">Lytic transglycosylase with a strong preference for naked glycan strands that lack stem peptides.</text>
</comment>
<dbReference type="PANTHER" id="PTHR34183:SF1">
    <property type="entry name" value="ENDOLYTIC PEPTIDOGLYCAN TRANSGLYCOSYLASE RLPA"/>
    <property type="match status" value="1"/>
</dbReference>
<reference evidence="6 7" key="1">
    <citation type="journal article" date="2009" name="Stand. Genomic Sci.">
        <title>Complete genome sequence of Streptobacillus moniliformis type strain (9901T).</title>
        <authorList>
            <person name="Nolan M."/>
            <person name="Gronow S."/>
            <person name="Lapidus A."/>
            <person name="Ivanova N."/>
            <person name="Copeland A."/>
            <person name="Lucas S."/>
            <person name="Del Rio T.G."/>
            <person name="Chen F."/>
            <person name="Tice H."/>
            <person name="Pitluck S."/>
            <person name="Cheng J.F."/>
            <person name="Sims D."/>
            <person name="Meincke L."/>
            <person name="Bruce D."/>
            <person name="Goodwin L."/>
            <person name="Brettin T."/>
            <person name="Han C."/>
            <person name="Detter J.C."/>
            <person name="Ovchinikova G."/>
            <person name="Pati A."/>
            <person name="Mavromatis K."/>
            <person name="Mikhailova N."/>
            <person name="Chen A."/>
            <person name="Palaniappan K."/>
            <person name="Land M."/>
            <person name="Hauser L."/>
            <person name="Chang Y.J."/>
            <person name="Jeffries C.D."/>
            <person name="Rohde M."/>
            <person name="Sproer C."/>
            <person name="Goker M."/>
            <person name="Bristow J."/>
            <person name="Eisen J.A."/>
            <person name="Markowitz V."/>
            <person name="Hugenholtz P."/>
            <person name="Kyrpides N.C."/>
            <person name="Klenk H.P."/>
            <person name="Chain P."/>
        </authorList>
    </citation>
    <scope>NUCLEOTIDE SEQUENCE [LARGE SCALE GENOMIC DNA]</scope>
    <source>
        <strain evidence="7">ATCC 14647 / DSM 12112 / NCTC 10651 / 9901</strain>
    </source>
</reference>
<dbReference type="OrthoDB" id="9779128at2"/>
<keyword evidence="2 3" id="KW-0961">Cell wall biogenesis/degradation</keyword>
<organism evidence="6 7">
    <name type="scientific">Streptobacillus moniliformis (strain ATCC 14647 / DSM 12112 / NCTC 10651 / 9901)</name>
    <dbReference type="NCBI Taxonomy" id="519441"/>
    <lineage>
        <taxon>Bacteria</taxon>
        <taxon>Fusobacteriati</taxon>
        <taxon>Fusobacteriota</taxon>
        <taxon>Fusobacteriia</taxon>
        <taxon>Fusobacteriales</taxon>
        <taxon>Leptotrichiaceae</taxon>
        <taxon>Streptobacillus</taxon>
    </lineage>
</organism>
<dbReference type="Gene3D" id="2.40.40.10">
    <property type="entry name" value="RlpA-like domain"/>
    <property type="match status" value="1"/>
</dbReference>
<dbReference type="AlphaFoldDB" id="D1AXR3"/>
<dbReference type="HAMAP" id="MF_02071">
    <property type="entry name" value="RlpA"/>
    <property type="match status" value="1"/>
</dbReference>
<dbReference type="NCBIfam" id="TIGR00413">
    <property type="entry name" value="rlpA"/>
    <property type="match status" value="1"/>
</dbReference>
<gene>
    <name evidence="3" type="primary">rlpA</name>
    <name evidence="6" type="ordered locus">Smon_0611</name>
</gene>
<feature type="domain" description="RlpA-like protein double-psi beta-barrel" evidence="5">
    <location>
        <begin position="74"/>
        <end position="162"/>
    </location>
</feature>
<dbReference type="InterPro" id="IPR034718">
    <property type="entry name" value="RlpA"/>
</dbReference>
<evidence type="ECO:0000313" key="6">
    <source>
        <dbReference type="EMBL" id="ACZ01089.1"/>
    </source>
</evidence>
<dbReference type="GO" id="GO:0008932">
    <property type="term" value="F:lytic endotransglycosylase activity"/>
    <property type="evidence" value="ECO:0007669"/>
    <property type="project" value="UniProtKB-UniRule"/>
</dbReference>
<keyword evidence="7" id="KW-1185">Reference proteome</keyword>
<comment type="similarity">
    <text evidence="3 4">Belongs to the RlpA family.</text>
</comment>
<dbReference type="RefSeq" id="WP_012858641.1">
    <property type="nucleotide sequence ID" value="NC_013515.1"/>
</dbReference>
<dbReference type="HOGENOM" id="CLU_042923_6_2_0"/>
<keyword evidence="6" id="KW-0449">Lipoprotein</keyword>
<dbReference type="KEGG" id="smf:Smon_0611"/>
<dbReference type="PANTHER" id="PTHR34183">
    <property type="entry name" value="ENDOLYTIC PEPTIDOGLYCAN TRANSGLYCOSYLASE RLPA"/>
    <property type="match status" value="1"/>
</dbReference>
<dbReference type="STRING" id="519441.Smon_0611"/>
<accession>D1AXR3</accession>
<protein>
    <recommendedName>
        <fullName evidence="3">Probable endolytic peptidoglycan transglycosylase RlpA</fullName>
        <ecNumber evidence="3">4.2.2.-</ecNumber>
    </recommendedName>
</protein>
<dbReference type="Proteomes" id="UP000002072">
    <property type="component" value="Chromosome"/>
</dbReference>
<dbReference type="InterPro" id="IPR036908">
    <property type="entry name" value="RlpA-like_sf"/>
</dbReference>
<evidence type="ECO:0000256" key="1">
    <source>
        <dbReference type="ARBA" id="ARBA00023239"/>
    </source>
</evidence>
<dbReference type="InterPro" id="IPR012997">
    <property type="entry name" value="RplA"/>
</dbReference>
<dbReference type="Pfam" id="PF03330">
    <property type="entry name" value="DPBB_1"/>
    <property type="match status" value="1"/>
</dbReference>
<dbReference type="InterPro" id="IPR009009">
    <property type="entry name" value="RlpA-like_DPBB"/>
</dbReference>
<dbReference type="GO" id="GO:0000270">
    <property type="term" value="P:peptidoglycan metabolic process"/>
    <property type="evidence" value="ECO:0007669"/>
    <property type="project" value="UniProtKB-UniRule"/>
</dbReference>
<sequence length="167" mass="19113">MKKILTIFLLSLTFASVKDNENINSSHIENVEVKKNDIKELMSELKENEFDINMDVKEQSQPVEEEMIETEIYQTGIASYYGERWNGRKTANGEIFDTWKVSAAHKKLPFGTKVKVTNLSNGKSVIVRINDRGPYIKGRVIDLSKAAFKEIENFDKGITKVKLQIIK</sequence>
<dbReference type="eggNOG" id="COG0797">
    <property type="taxonomic scope" value="Bacteria"/>
</dbReference>
<dbReference type="CDD" id="cd22268">
    <property type="entry name" value="DPBB_RlpA-like"/>
    <property type="match status" value="1"/>
</dbReference>
<proteinExistence type="inferred from homology"/>
<evidence type="ECO:0000313" key="7">
    <source>
        <dbReference type="Proteomes" id="UP000002072"/>
    </source>
</evidence>
<evidence type="ECO:0000256" key="4">
    <source>
        <dbReference type="RuleBase" id="RU003495"/>
    </source>
</evidence>